<evidence type="ECO:0000256" key="2">
    <source>
        <dbReference type="ARBA" id="ARBA00023136"/>
    </source>
</evidence>
<dbReference type="Pfam" id="PF13525">
    <property type="entry name" value="YfiO"/>
    <property type="match status" value="1"/>
</dbReference>
<dbReference type="InterPro" id="IPR011990">
    <property type="entry name" value="TPR-like_helical_dom_sf"/>
</dbReference>
<dbReference type="InterPro" id="IPR019734">
    <property type="entry name" value="TPR_rpt"/>
</dbReference>
<evidence type="ECO:0000259" key="5">
    <source>
        <dbReference type="Pfam" id="PF13525"/>
    </source>
</evidence>
<feature type="repeat" description="TPR" evidence="4">
    <location>
        <begin position="73"/>
        <end position="106"/>
    </location>
</feature>
<keyword evidence="2" id="KW-0472">Membrane</keyword>
<dbReference type="SUPFAM" id="SSF48452">
    <property type="entry name" value="TPR-like"/>
    <property type="match status" value="1"/>
</dbReference>
<feature type="domain" description="Outer membrane lipoprotein BamD-like" evidence="5">
    <location>
        <begin position="33"/>
        <end position="227"/>
    </location>
</feature>
<reference evidence="6" key="1">
    <citation type="journal article" date="2021" name="PeerJ">
        <title>Extensive microbial diversity within the chicken gut microbiome revealed by metagenomics and culture.</title>
        <authorList>
            <person name="Gilroy R."/>
            <person name="Ravi A."/>
            <person name="Getino M."/>
            <person name="Pursley I."/>
            <person name="Horton D.L."/>
            <person name="Alikhan N.F."/>
            <person name="Baker D."/>
            <person name="Gharbi K."/>
            <person name="Hall N."/>
            <person name="Watson M."/>
            <person name="Adriaenssens E.M."/>
            <person name="Foster-Nyarko E."/>
            <person name="Jarju S."/>
            <person name="Secka A."/>
            <person name="Antonio M."/>
            <person name="Oren A."/>
            <person name="Chaudhuri R.R."/>
            <person name="La Ragione R."/>
            <person name="Hildebrand F."/>
            <person name="Pallen M.J."/>
        </authorList>
    </citation>
    <scope>NUCLEOTIDE SEQUENCE</scope>
    <source>
        <strain evidence="6">ChiHecec2B26-446</strain>
    </source>
</reference>
<protein>
    <submittedName>
        <fullName evidence="6">Outer membrane protein assembly factor BamD</fullName>
    </submittedName>
</protein>
<dbReference type="CDD" id="cd15830">
    <property type="entry name" value="BamD"/>
    <property type="match status" value="1"/>
</dbReference>
<dbReference type="Proteomes" id="UP000886752">
    <property type="component" value="Unassembled WGS sequence"/>
</dbReference>
<proteinExistence type="inferred from homology"/>
<keyword evidence="1" id="KW-0732">Signal</keyword>
<dbReference type="NCBIfam" id="TIGR03302">
    <property type="entry name" value="OM_YfiO"/>
    <property type="match status" value="1"/>
</dbReference>
<evidence type="ECO:0000256" key="1">
    <source>
        <dbReference type="ARBA" id="ARBA00022729"/>
    </source>
</evidence>
<dbReference type="InterPro" id="IPR039565">
    <property type="entry name" value="BamD-like"/>
</dbReference>
<evidence type="ECO:0000256" key="3">
    <source>
        <dbReference type="ARBA" id="ARBA00023237"/>
    </source>
</evidence>
<dbReference type="PANTHER" id="PTHR37423:SF6">
    <property type="entry name" value="CELL DIVISION COORDINATOR CPOB"/>
    <property type="match status" value="1"/>
</dbReference>
<dbReference type="EMBL" id="DXHV01000078">
    <property type="protein sequence ID" value="HIW01369.1"/>
    <property type="molecule type" value="Genomic_DNA"/>
</dbReference>
<dbReference type="InterPro" id="IPR017689">
    <property type="entry name" value="BamD"/>
</dbReference>
<evidence type="ECO:0000313" key="6">
    <source>
        <dbReference type="EMBL" id="HIW01369.1"/>
    </source>
</evidence>
<dbReference type="HAMAP" id="MF_00922">
    <property type="entry name" value="OM_assembly_BamD"/>
    <property type="match status" value="1"/>
</dbReference>
<reference evidence="6" key="2">
    <citation type="submission" date="2021-04" db="EMBL/GenBank/DDBJ databases">
        <authorList>
            <person name="Gilroy R."/>
        </authorList>
    </citation>
    <scope>NUCLEOTIDE SEQUENCE</scope>
    <source>
        <strain evidence="6">ChiHecec2B26-446</strain>
    </source>
</reference>
<dbReference type="AlphaFoldDB" id="A0A9D1TQF3"/>
<name>A0A9D1TQF3_9BACT</name>
<evidence type="ECO:0000313" key="7">
    <source>
        <dbReference type="Proteomes" id="UP000886752"/>
    </source>
</evidence>
<keyword evidence="3" id="KW-0998">Cell outer membrane</keyword>
<gene>
    <name evidence="6" type="ORF">H9894_09325</name>
</gene>
<sequence>MLSKLLRPLVLLVSLACVSGCGIIDMVYLPPAEDTAQEIYEAANDAMAEKNYVRAVELYNKLRDAYPFSPYTTEAELSLGDAYYLDGEYVLAAETYKDFESLHPRHKAIEYVLYQIGMSLQRQFRSIDRPTTELQEACAYYERLLQQYPNSQYAKAARERILECRRSMAEHELYIADMFWHMNKYGPAWHRYTYVTENFQDVPDVAEHAASKAVVAYREYSAQRNEERRESREGTWKDWFRWL</sequence>
<comment type="caution">
    <text evidence="6">The sequence shown here is derived from an EMBL/GenBank/DDBJ whole genome shotgun (WGS) entry which is preliminary data.</text>
</comment>
<dbReference type="PANTHER" id="PTHR37423">
    <property type="entry name" value="SOLUBLE LYTIC MUREIN TRANSGLYCOSYLASE-RELATED"/>
    <property type="match status" value="1"/>
</dbReference>
<dbReference type="Gene3D" id="1.25.40.10">
    <property type="entry name" value="Tetratricopeptide repeat domain"/>
    <property type="match status" value="1"/>
</dbReference>
<organism evidence="6 7">
    <name type="scientific">Candidatus Desulfovibrio intestinipullorum</name>
    <dbReference type="NCBI Taxonomy" id="2838536"/>
    <lineage>
        <taxon>Bacteria</taxon>
        <taxon>Pseudomonadati</taxon>
        <taxon>Thermodesulfobacteriota</taxon>
        <taxon>Desulfovibrionia</taxon>
        <taxon>Desulfovibrionales</taxon>
        <taxon>Desulfovibrionaceae</taxon>
        <taxon>Desulfovibrio</taxon>
    </lineage>
</organism>
<evidence type="ECO:0000256" key="4">
    <source>
        <dbReference type="PROSITE-ProRule" id="PRU00339"/>
    </source>
</evidence>
<accession>A0A9D1TQF3</accession>
<keyword evidence="4" id="KW-0802">TPR repeat</keyword>
<dbReference type="PROSITE" id="PS50005">
    <property type="entry name" value="TPR"/>
    <property type="match status" value="1"/>
</dbReference>